<sequence>MAETKAYIQELADKDGNKVYPVTKAEAVYMADNTTTLDKQIENMQQSFQDGVDTLVNKLKSLGVTPEENSPAGIATAIDVLAQNKFNDGVASIKIPATVSITTNGGAGQENYDIADGYYTEAVVDQSGAYNAGRLQGREDVKANPNGYGFYTEDQYNAFGELKFSEGTKAVQADPGAYNLTTHGSKTEFFQAAYDGGTITLRRTTGGIDDNMGSQYCGDGNGQVTGGYTFKW</sequence>
<organism evidence="1">
    <name type="scientific">Myoviridae sp. ctiBE32</name>
    <dbReference type="NCBI Taxonomy" id="2826685"/>
    <lineage>
        <taxon>Viruses</taxon>
        <taxon>Duplodnaviria</taxon>
        <taxon>Heunggongvirae</taxon>
        <taxon>Uroviricota</taxon>
        <taxon>Caudoviricetes</taxon>
    </lineage>
</organism>
<proteinExistence type="predicted"/>
<protein>
    <submittedName>
        <fullName evidence="1">Uncharacterized protein</fullName>
    </submittedName>
</protein>
<name>A0A8S5N818_9CAUD</name>
<dbReference type="EMBL" id="BK015088">
    <property type="protein sequence ID" value="DAD90519.1"/>
    <property type="molecule type" value="Genomic_DNA"/>
</dbReference>
<evidence type="ECO:0000313" key="1">
    <source>
        <dbReference type="EMBL" id="DAD90519.1"/>
    </source>
</evidence>
<reference evidence="1" key="1">
    <citation type="journal article" date="2021" name="Proc. Natl. Acad. Sci. U.S.A.">
        <title>A Catalog of Tens of Thousands of Viruses from Human Metagenomes Reveals Hidden Associations with Chronic Diseases.</title>
        <authorList>
            <person name="Tisza M.J."/>
            <person name="Buck C.B."/>
        </authorList>
    </citation>
    <scope>NUCLEOTIDE SEQUENCE</scope>
    <source>
        <strain evidence="1">CtiBE32</strain>
    </source>
</reference>
<accession>A0A8S5N818</accession>